<evidence type="ECO:0000313" key="1">
    <source>
        <dbReference type="EMBL" id="MPM50805.1"/>
    </source>
</evidence>
<comment type="caution">
    <text evidence="1">The sequence shown here is derived from an EMBL/GenBank/DDBJ whole genome shotgun (WGS) entry which is preliminary data.</text>
</comment>
<name>A0A645AC82_9ZZZZ</name>
<reference evidence="1" key="1">
    <citation type="submission" date="2019-08" db="EMBL/GenBank/DDBJ databases">
        <authorList>
            <person name="Kucharzyk K."/>
            <person name="Murdoch R.W."/>
            <person name="Higgins S."/>
            <person name="Loffler F."/>
        </authorList>
    </citation>
    <scope>NUCLEOTIDE SEQUENCE</scope>
</reference>
<sequence length="192" mass="20960">MSLISNAEGKKAFPRNAVFLKKADKLGEKNVVTGNTASRQISVVIFQVEISVKPQIGVDIQAVVKPLIAWVASGHGIALFFQIPGVGICGGAEGAERRKSRYESPLGIHGTSSKNVYKQIPRIAFRLQLVVGLINRVGKARHVKLGKVVVSLQHYRNDINLFILRNVGLRPGRQHGLGPVPIVVFRRFVNGI</sequence>
<protein>
    <submittedName>
        <fullName evidence="1">Uncharacterized protein</fullName>
    </submittedName>
</protein>
<gene>
    <name evidence="1" type="ORF">SDC9_97548</name>
</gene>
<organism evidence="1">
    <name type="scientific">bioreactor metagenome</name>
    <dbReference type="NCBI Taxonomy" id="1076179"/>
    <lineage>
        <taxon>unclassified sequences</taxon>
        <taxon>metagenomes</taxon>
        <taxon>ecological metagenomes</taxon>
    </lineage>
</organism>
<dbReference type="AlphaFoldDB" id="A0A645AC82"/>
<accession>A0A645AC82</accession>
<dbReference type="EMBL" id="VSSQ01013134">
    <property type="protein sequence ID" value="MPM50805.1"/>
    <property type="molecule type" value="Genomic_DNA"/>
</dbReference>
<proteinExistence type="predicted"/>